<evidence type="ECO:0000313" key="11">
    <source>
        <dbReference type="EMBL" id="SDU01519.1"/>
    </source>
</evidence>
<dbReference type="AlphaFoldDB" id="A0A0S3AKY3"/>
<feature type="transmembrane region" description="Helical" evidence="10">
    <location>
        <begin position="12"/>
        <end position="34"/>
    </location>
</feature>
<reference evidence="12 14" key="2">
    <citation type="submission" date="2017-08" db="EMBL/GenBank/DDBJ databases">
        <authorList>
            <person name="de Groot N.N."/>
        </authorList>
    </citation>
    <scope>NUCLEOTIDE SEQUENCE [LARGE SCALE GENOMIC DNA]</scope>
    <source>
        <strain evidence="11">Nm10</strain>
        <strain evidence="12 14">Nm15</strain>
    </source>
</reference>
<gene>
    <name evidence="9" type="primary">flgH</name>
    <name evidence="11" type="ORF">SAMN05216406_11728</name>
    <name evidence="12" type="ORF">SAMN06296273_0604</name>
</gene>
<comment type="subunit">
    <text evidence="4 9">The basal body constitutes a major portion of the flagellar organelle and consists of four rings (L,P,S, and M) mounted on a central rod.</text>
</comment>
<accession>A0A0S3AKY3</accession>
<dbReference type="GO" id="GO:0071973">
    <property type="term" value="P:bacterial-type flagellum-dependent cell motility"/>
    <property type="evidence" value="ECO:0007669"/>
    <property type="project" value="InterPro"/>
</dbReference>
<sequence length="238" mass="25642">MVNCQPLIGNKYLFAYILMFFMLASGCTTTPSTVTHQPNSLRPAHQSLAVIQPNGSILQALNSTTNGVRYTPLFEDRRARSVGDTIIVTLNERTNASKSSGSNVDRSGSIDFSVPSLLGIPLGLLKKHATVEAKSNNSFDGGGESSSKNDFKGTITVTVIEALPNGNLVVSGEKQIGINQGQEFIRLSGVVNPIHVMGNTISSTQIADARIEYRANGYIDEAQTMGWLSRFFLNATPF</sequence>
<evidence type="ECO:0000256" key="4">
    <source>
        <dbReference type="ARBA" id="ARBA00011439"/>
    </source>
</evidence>
<keyword evidence="5" id="KW-0732">Signal</keyword>
<dbReference type="HAMAP" id="MF_00415">
    <property type="entry name" value="FlgH"/>
    <property type="match status" value="1"/>
</dbReference>
<keyword evidence="12" id="KW-0969">Cilium</keyword>
<reference evidence="13" key="1">
    <citation type="submission" date="2016-10" db="EMBL/GenBank/DDBJ databases">
        <authorList>
            <person name="Varghese N."/>
            <person name="Submissions S."/>
        </authorList>
    </citation>
    <scope>NUCLEOTIDE SEQUENCE [LARGE SCALE GENOMIC DNA]</scope>
    <source>
        <strain evidence="13">Nm10</strain>
    </source>
</reference>
<keyword evidence="13" id="KW-1185">Reference proteome</keyword>
<dbReference type="OrthoDB" id="9789463at2"/>
<keyword evidence="12" id="KW-0966">Cell projection</keyword>
<evidence type="ECO:0000256" key="3">
    <source>
        <dbReference type="ARBA" id="ARBA00006929"/>
    </source>
</evidence>
<dbReference type="PRINTS" id="PR01008">
    <property type="entry name" value="FLGLRINGFLGH"/>
</dbReference>
<protein>
    <recommendedName>
        <fullName evidence="9">Flagellar L-ring protein</fullName>
    </recommendedName>
    <alternativeName>
        <fullName evidence="9">Basal body L-ring protein</fullName>
    </alternativeName>
</protein>
<dbReference type="Proteomes" id="UP000242498">
    <property type="component" value="Chromosome I"/>
</dbReference>
<dbReference type="GO" id="GO:0009427">
    <property type="term" value="C:bacterial-type flagellum basal body, distal rod, L ring"/>
    <property type="evidence" value="ECO:0007669"/>
    <property type="project" value="InterPro"/>
</dbReference>
<evidence type="ECO:0000313" key="14">
    <source>
        <dbReference type="Proteomes" id="UP000242498"/>
    </source>
</evidence>
<dbReference type="EMBL" id="LT907782">
    <property type="protein sequence ID" value="SNX59164.1"/>
    <property type="molecule type" value="Genomic_DNA"/>
</dbReference>
<keyword evidence="8 9" id="KW-0998">Cell outer membrane</keyword>
<dbReference type="PANTHER" id="PTHR34933:SF3">
    <property type="entry name" value="FLAGELLAR L-RING PROTEIN"/>
    <property type="match status" value="1"/>
</dbReference>
<evidence type="ECO:0000256" key="7">
    <source>
        <dbReference type="ARBA" id="ARBA00023143"/>
    </source>
</evidence>
<dbReference type="InterPro" id="IPR000527">
    <property type="entry name" value="Flag_Lring"/>
</dbReference>
<evidence type="ECO:0000256" key="9">
    <source>
        <dbReference type="HAMAP-Rule" id="MF_00415"/>
    </source>
</evidence>
<evidence type="ECO:0000256" key="6">
    <source>
        <dbReference type="ARBA" id="ARBA00023136"/>
    </source>
</evidence>
<dbReference type="GO" id="GO:0003774">
    <property type="term" value="F:cytoskeletal motor activity"/>
    <property type="evidence" value="ECO:0007669"/>
    <property type="project" value="InterPro"/>
</dbReference>
<comment type="similarity">
    <text evidence="3 9">Belongs to the FlgH family.</text>
</comment>
<evidence type="ECO:0000256" key="2">
    <source>
        <dbReference type="ARBA" id="ARBA00004370"/>
    </source>
</evidence>
<proteinExistence type="inferred from homology"/>
<dbReference type="RefSeq" id="WP_062559414.1">
    <property type="nucleotide sequence ID" value="NZ_CP013341.1"/>
</dbReference>
<dbReference type="GO" id="GO:0009279">
    <property type="term" value="C:cell outer membrane"/>
    <property type="evidence" value="ECO:0007669"/>
    <property type="project" value="UniProtKB-SubCell"/>
</dbReference>
<evidence type="ECO:0000313" key="13">
    <source>
        <dbReference type="Proteomes" id="UP000182882"/>
    </source>
</evidence>
<keyword evidence="10" id="KW-1133">Transmembrane helix</keyword>
<keyword evidence="12" id="KW-0282">Flagellum</keyword>
<dbReference type="Proteomes" id="UP000182882">
    <property type="component" value="Unassembled WGS sequence"/>
</dbReference>
<comment type="function">
    <text evidence="1 9">Assembles around the rod to form the L-ring and probably protects the motor/basal body from shearing forces during rotation.</text>
</comment>
<dbReference type="PANTHER" id="PTHR34933">
    <property type="entry name" value="FLAGELLAR L-RING PROTEIN"/>
    <property type="match status" value="1"/>
</dbReference>
<dbReference type="Pfam" id="PF02107">
    <property type="entry name" value="FlgH"/>
    <property type="match status" value="1"/>
</dbReference>
<comment type="subcellular location">
    <subcellularLocation>
        <location evidence="9">Cell outer membrane</location>
    </subcellularLocation>
    <subcellularLocation>
        <location evidence="9">Bacterial flagellum basal body</location>
    </subcellularLocation>
    <subcellularLocation>
        <location evidence="2">Membrane</location>
    </subcellularLocation>
</comment>
<keyword evidence="10" id="KW-0812">Transmembrane</keyword>
<name>A0A0S3AKY3_9PROT</name>
<evidence type="ECO:0000256" key="10">
    <source>
        <dbReference type="SAM" id="Phobius"/>
    </source>
</evidence>
<dbReference type="KEGG" id="nur:ATY38_11400"/>
<keyword evidence="6 9" id="KW-0472">Membrane</keyword>
<evidence type="ECO:0000256" key="1">
    <source>
        <dbReference type="ARBA" id="ARBA00002591"/>
    </source>
</evidence>
<organism evidence="12 14">
    <name type="scientific">Nitrosomonas ureae</name>
    <dbReference type="NCBI Taxonomy" id="44577"/>
    <lineage>
        <taxon>Bacteria</taxon>
        <taxon>Pseudomonadati</taxon>
        <taxon>Pseudomonadota</taxon>
        <taxon>Betaproteobacteria</taxon>
        <taxon>Nitrosomonadales</taxon>
        <taxon>Nitrosomonadaceae</taxon>
        <taxon>Nitrosomonas</taxon>
    </lineage>
</organism>
<evidence type="ECO:0000256" key="5">
    <source>
        <dbReference type="ARBA" id="ARBA00022729"/>
    </source>
</evidence>
<evidence type="ECO:0000256" key="8">
    <source>
        <dbReference type="ARBA" id="ARBA00023237"/>
    </source>
</evidence>
<dbReference type="EMBL" id="FNLN01000017">
    <property type="protein sequence ID" value="SDU01519.1"/>
    <property type="molecule type" value="Genomic_DNA"/>
</dbReference>
<evidence type="ECO:0000313" key="12">
    <source>
        <dbReference type="EMBL" id="SNX59164.1"/>
    </source>
</evidence>
<keyword evidence="7 9" id="KW-0975">Bacterial flagellum</keyword>